<evidence type="ECO:0000256" key="1">
    <source>
        <dbReference type="SAM" id="MobiDB-lite"/>
    </source>
</evidence>
<keyword evidence="3" id="KW-1185">Reference proteome</keyword>
<feature type="compositionally biased region" description="Basic residues" evidence="1">
    <location>
        <begin position="50"/>
        <end position="59"/>
    </location>
</feature>
<dbReference type="EMBL" id="VSRR010000219">
    <property type="protein sequence ID" value="MPC12495.1"/>
    <property type="molecule type" value="Genomic_DNA"/>
</dbReference>
<reference evidence="2 3" key="1">
    <citation type="submission" date="2019-05" db="EMBL/GenBank/DDBJ databases">
        <title>Another draft genome of Portunus trituberculatus and its Hox gene families provides insights of decapod evolution.</title>
        <authorList>
            <person name="Jeong J.-H."/>
            <person name="Song I."/>
            <person name="Kim S."/>
            <person name="Choi T."/>
            <person name="Kim D."/>
            <person name="Ryu S."/>
            <person name="Kim W."/>
        </authorList>
    </citation>
    <scope>NUCLEOTIDE SEQUENCE [LARGE SCALE GENOMIC DNA]</scope>
    <source>
        <tissue evidence="2">Muscle</tissue>
    </source>
</reference>
<feature type="compositionally biased region" description="Polar residues" evidence="1">
    <location>
        <begin position="64"/>
        <end position="85"/>
    </location>
</feature>
<name>A0A5B7CTD1_PORTR</name>
<dbReference type="AlphaFoldDB" id="A0A5B7CTD1"/>
<comment type="caution">
    <text evidence="2">The sequence shown here is derived from an EMBL/GenBank/DDBJ whole genome shotgun (WGS) entry which is preliminary data.</text>
</comment>
<dbReference type="Proteomes" id="UP000324222">
    <property type="component" value="Unassembled WGS sequence"/>
</dbReference>
<organism evidence="2 3">
    <name type="scientific">Portunus trituberculatus</name>
    <name type="common">Swimming crab</name>
    <name type="synonym">Neptunus trituberculatus</name>
    <dbReference type="NCBI Taxonomy" id="210409"/>
    <lineage>
        <taxon>Eukaryota</taxon>
        <taxon>Metazoa</taxon>
        <taxon>Ecdysozoa</taxon>
        <taxon>Arthropoda</taxon>
        <taxon>Crustacea</taxon>
        <taxon>Multicrustacea</taxon>
        <taxon>Malacostraca</taxon>
        <taxon>Eumalacostraca</taxon>
        <taxon>Eucarida</taxon>
        <taxon>Decapoda</taxon>
        <taxon>Pleocyemata</taxon>
        <taxon>Brachyura</taxon>
        <taxon>Eubrachyura</taxon>
        <taxon>Portunoidea</taxon>
        <taxon>Portunidae</taxon>
        <taxon>Portuninae</taxon>
        <taxon>Portunus</taxon>
    </lineage>
</organism>
<evidence type="ECO:0000313" key="2">
    <source>
        <dbReference type="EMBL" id="MPC12495.1"/>
    </source>
</evidence>
<proteinExistence type="predicted"/>
<feature type="region of interest" description="Disordered" evidence="1">
    <location>
        <begin position="34"/>
        <end position="99"/>
    </location>
</feature>
<sequence>MTPTRPIRPRRPSRGSTEGSLLVVAAQASLTPVHAWLSRRSRSPPTTRRPPPRNTRHHPTTSPSFVSLSVTPCRSNATSPAQSAATPRRQVLAALKGVP</sequence>
<evidence type="ECO:0000313" key="3">
    <source>
        <dbReference type="Proteomes" id="UP000324222"/>
    </source>
</evidence>
<accession>A0A5B7CTD1</accession>
<protein>
    <submittedName>
        <fullName evidence="2">Uncharacterized protein</fullName>
    </submittedName>
</protein>
<gene>
    <name evidence="2" type="ORF">E2C01_005194</name>
</gene>